<comment type="caution">
    <text evidence="2">The sequence shown here is derived from an EMBL/GenBank/DDBJ whole genome shotgun (WGS) entry which is preliminary data.</text>
</comment>
<dbReference type="PANTHER" id="PTHR37314">
    <property type="entry name" value="SLR0142 PROTEIN"/>
    <property type="match status" value="1"/>
</dbReference>
<feature type="transmembrane region" description="Helical" evidence="1">
    <location>
        <begin position="72"/>
        <end position="93"/>
    </location>
</feature>
<keyword evidence="1" id="KW-0472">Membrane</keyword>
<protein>
    <submittedName>
        <fullName evidence="2">DUF1275 domain-containing protein</fullName>
    </submittedName>
</protein>
<feature type="transmembrane region" description="Helical" evidence="1">
    <location>
        <begin position="211"/>
        <end position="230"/>
    </location>
</feature>
<sequence length="248" mass="28162">MRHHIEASSKNDTNQEFFLECEKHWVFWSLILVGGFYGAYTFMARGGVFCNAQTANVVLLSMAIGSGDWEKALYLLIPISAYFMGAILSEFLAKKVKRFRMLRWDTILVGFEIPVVILLGALPASAPDQICQVTLNFICSMQFNTFRQNEGIPMATTFVTNHIRQTGSNLVKAVRDKDPKADLRWKMHGSMILFFLVGGIFSTLLCEAFSVRAIWGIIPVLFYTFIRLMIADRTYERELLAKVPRGHS</sequence>
<dbReference type="Proteomes" id="UP000466864">
    <property type="component" value="Unassembled WGS sequence"/>
</dbReference>
<dbReference type="EMBL" id="VUMV01000002">
    <property type="protein sequence ID" value="MST81385.1"/>
    <property type="molecule type" value="Genomic_DNA"/>
</dbReference>
<accession>A0A7X2TND5</accession>
<proteinExistence type="predicted"/>
<feature type="transmembrane region" description="Helical" evidence="1">
    <location>
        <begin position="25"/>
        <end position="43"/>
    </location>
</feature>
<evidence type="ECO:0000313" key="3">
    <source>
        <dbReference type="Proteomes" id="UP000466864"/>
    </source>
</evidence>
<keyword evidence="1" id="KW-0812">Transmembrane</keyword>
<dbReference type="RefSeq" id="WP_154457196.1">
    <property type="nucleotide sequence ID" value="NZ_VUMV01000002.1"/>
</dbReference>
<reference evidence="2 3" key="1">
    <citation type="submission" date="2019-08" db="EMBL/GenBank/DDBJ databases">
        <title>In-depth cultivation of the pig gut microbiome towards novel bacterial diversity and tailored functional studies.</title>
        <authorList>
            <person name="Wylensek D."/>
            <person name="Hitch T.C.A."/>
            <person name="Clavel T."/>
        </authorList>
    </citation>
    <scope>NUCLEOTIDE SEQUENCE [LARGE SCALE GENOMIC DNA]</scope>
    <source>
        <strain evidence="2 3">Oil+RF-744-WCA-WT-13</strain>
    </source>
</reference>
<keyword evidence="1" id="KW-1133">Transmembrane helix</keyword>
<keyword evidence="3" id="KW-1185">Reference proteome</keyword>
<dbReference type="InterPro" id="IPR010699">
    <property type="entry name" value="DUF1275"/>
</dbReference>
<gene>
    <name evidence="2" type="ORF">FYJ60_03510</name>
</gene>
<dbReference type="Pfam" id="PF06912">
    <property type="entry name" value="DUF1275"/>
    <property type="match status" value="1"/>
</dbReference>
<organism evidence="2 3">
    <name type="scientific">Bilifractor porci</name>
    <dbReference type="NCBI Taxonomy" id="2606636"/>
    <lineage>
        <taxon>Bacteria</taxon>
        <taxon>Bacillati</taxon>
        <taxon>Bacillota</taxon>
        <taxon>Clostridia</taxon>
        <taxon>Lachnospirales</taxon>
        <taxon>Lachnospiraceae</taxon>
        <taxon>Bilifractor</taxon>
    </lineage>
</organism>
<evidence type="ECO:0000313" key="2">
    <source>
        <dbReference type="EMBL" id="MST81385.1"/>
    </source>
</evidence>
<dbReference type="AlphaFoldDB" id="A0A7X2TND5"/>
<name>A0A7X2TND5_9FIRM</name>
<feature type="transmembrane region" description="Helical" evidence="1">
    <location>
        <begin position="185"/>
        <end position="205"/>
    </location>
</feature>
<evidence type="ECO:0000256" key="1">
    <source>
        <dbReference type="SAM" id="Phobius"/>
    </source>
</evidence>
<dbReference type="PANTHER" id="PTHR37314:SF4">
    <property type="entry name" value="UPF0700 TRANSMEMBRANE PROTEIN YOAK"/>
    <property type="match status" value="1"/>
</dbReference>